<evidence type="ECO:0000259" key="2">
    <source>
        <dbReference type="Pfam" id="PF26215"/>
    </source>
</evidence>
<feature type="region of interest" description="Disordered" evidence="1">
    <location>
        <begin position="796"/>
        <end position="823"/>
    </location>
</feature>
<dbReference type="EMBL" id="CAUEEQ010012503">
    <property type="protein sequence ID" value="CAJ0936595.1"/>
    <property type="molecule type" value="Genomic_DNA"/>
</dbReference>
<dbReference type="PANTHER" id="PTHR21301">
    <property type="entry name" value="REVERSE TRANSCRIPTASE"/>
    <property type="match status" value="1"/>
</dbReference>
<organism evidence="3 4">
    <name type="scientific">Ranitomeya imitator</name>
    <name type="common">mimic poison frog</name>
    <dbReference type="NCBI Taxonomy" id="111125"/>
    <lineage>
        <taxon>Eukaryota</taxon>
        <taxon>Metazoa</taxon>
        <taxon>Chordata</taxon>
        <taxon>Craniata</taxon>
        <taxon>Vertebrata</taxon>
        <taxon>Euteleostomi</taxon>
        <taxon>Amphibia</taxon>
        <taxon>Batrachia</taxon>
        <taxon>Anura</taxon>
        <taxon>Neobatrachia</taxon>
        <taxon>Hyloidea</taxon>
        <taxon>Dendrobatidae</taxon>
        <taxon>Dendrobatinae</taxon>
        <taxon>Ranitomeya</taxon>
    </lineage>
</organism>
<feature type="region of interest" description="Disordered" evidence="1">
    <location>
        <begin position="498"/>
        <end position="524"/>
    </location>
</feature>
<evidence type="ECO:0000313" key="3">
    <source>
        <dbReference type="EMBL" id="CAJ0936595.1"/>
    </source>
</evidence>
<gene>
    <name evidence="3" type="ORF">RIMI_LOCUS6806545</name>
</gene>
<name>A0ABN9LCH6_9NEOB</name>
<sequence length="823" mass="92625">MTAQIARCLFTTTPLRHQRKAEEEPAMSPRPPDLTSLIDRRKRRLWFIDDVFVIWKGSGESFSNFVNSLNINDFGLSFTFEWDRFKLPFLDVLIERSADGSLGTSVHRKSTATNSLLRWESGHPQALKRGIPKGQYMRMRRNCSDDNNFLRQSHDLRNRFHVRGYPDRILKNAFNEVKKKERTELLIPAPIKKDTFSGMRFITTFNNGAKELRQILNKHWSILKMDKDVGDSLPPFPQITFQRGRSIKDQLVRSHFSEPQPHTWLTSTVTGCHRCSGCVACKNIEVGKTFKSTDKSETFEIRSFISCRSEGVIYRAICDCDLIYVGKTIRELRRRVGEHLRDIVKKRETPLARHINSVHGGDTSTVKFMGIEKVTKPTRGGDWDKIILQHETSQPKYSPVYTDMYIRRMVVTHAACVPGSLRMSMTHRYESEVRVLHWNTEVHLTQTVVGGGLGVQRILDGRNLIHGTLTLTWGTHFSMLQRHIWPWVAELHKKAETVNQDPRSPVLSEATAKPDPMDGEVERTPEGTISDLTVCTALCQITDLTCNAAAFTVPALSRLCEATSLPAGPGSAAILDPGLEEAGREVRPSQQCDDIALLRGAQGSPQGAPSLREASLYRRHIAIIFDRGVPGVNVPGAVRDRSWHIVPDASCDKQLTPGRDRRRSPRERRRSRWTYHPVRGHGGPPHLDGIQHISNPRFTPFFTSVGHAWTGGSAAAGYIYELFLRLKLLPPVVMNGTSAGSVHGLPLVVVSGAAASEFPSTEWGMTENLSPDLQLYVMKACQAAYTEAMQRSRYQQQAQTSFPTGQQAPAQHQWHQVTTTTGH</sequence>
<reference evidence="3" key="1">
    <citation type="submission" date="2023-07" db="EMBL/GenBank/DDBJ databases">
        <authorList>
            <person name="Stuckert A."/>
        </authorList>
    </citation>
    <scope>NUCLEOTIDE SEQUENCE</scope>
</reference>
<evidence type="ECO:0000313" key="4">
    <source>
        <dbReference type="Proteomes" id="UP001176940"/>
    </source>
</evidence>
<dbReference type="PANTHER" id="PTHR21301:SF12">
    <property type="match status" value="1"/>
</dbReference>
<dbReference type="InterPro" id="IPR058912">
    <property type="entry name" value="HTH_animal"/>
</dbReference>
<dbReference type="Proteomes" id="UP001176940">
    <property type="component" value="Unassembled WGS sequence"/>
</dbReference>
<dbReference type="Pfam" id="PF26215">
    <property type="entry name" value="HTH_animal"/>
    <property type="match status" value="1"/>
</dbReference>
<accession>A0ABN9LCH6</accession>
<feature type="compositionally biased region" description="Basic residues" evidence="1">
    <location>
        <begin position="660"/>
        <end position="673"/>
    </location>
</feature>
<proteinExistence type="predicted"/>
<evidence type="ECO:0000256" key="1">
    <source>
        <dbReference type="SAM" id="MobiDB-lite"/>
    </source>
</evidence>
<feature type="region of interest" description="Disordered" evidence="1">
    <location>
        <begin position="649"/>
        <end position="685"/>
    </location>
</feature>
<feature type="domain" description="Helix-turn-helix" evidence="2">
    <location>
        <begin position="116"/>
        <end position="175"/>
    </location>
</feature>
<keyword evidence="4" id="KW-1185">Reference proteome</keyword>
<protein>
    <recommendedName>
        <fullName evidence="2">Helix-turn-helix domain-containing protein</fullName>
    </recommendedName>
</protein>
<comment type="caution">
    <text evidence="3">The sequence shown here is derived from an EMBL/GenBank/DDBJ whole genome shotgun (WGS) entry which is preliminary data.</text>
</comment>